<gene>
    <name evidence="14" type="ORF">OMED0929_LOCUS5202</name>
</gene>
<dbReference type="InterPro" id="IPR031468">
    <property type="entry name" value="SMP_LBD"/>
</dbReference>
<evidence type="ECO:0000313" key="14">
    <source>
        <dbReference type="EMBL" id="CAD8584967.1"/>
    </source>
</evidence>
<dbReference type="CDD" id="cd00030">
    <property type="entry name" value="C2"/>
    <property type="match status" value="1"/>
</dbReference>
<dbReference type="GO" id="GO:0005783">
    <property type="term" value="C:endoplasmic reticulum"/>
    <property type="evidence" value="ECO:0007669"/>
    <property type="project" value="TreeGrafter"/>
</dbReference>
<proteinExistence type="inferred from homology"/>
<evidence type="ECO:0000256" key="9">
    <source>
        <dbReference type="ARBA" id="ARBA00023055"/>
    </source>
</evidence>
<reference evidence="14" key="1">
    <citation type="submission" date="2021-01" db="EMBL/GenBank/DDBJ databases">
        <authorList>
            <person name="Corre E."/>
            <person name="Pelletier E."/>
            <person name="Niang G."/>
            <person name="Scheremetjew M."/>
            <person name="Finn R."/>
            <person name="Kale V."/>
            <person name="Holt S."/>
            <person name="Cochrane G."/>
            <person name="Meng A."/>
            <person name="Brown T."/>
            <person name="Cohen L."/>
        </authorList>
    </citation>
    <scope>NUCLEOTIDE SEQUENCE</scope>
    <source>
        <strain evidence="14">Clade-D-RCC2572</strain>
    </source>
</reference>
<dbReference type="GO" id="GO:0006869">
    <property type="term" value="P:lipid transport"/>
    <property type="evidence" value="ECO:0007669"/>
    <property type="project" value="UniProtKB-KW"/>
</dbReference>
<keyword evidence="11 12" id="KW-0472">Membrane</keyword>
<dbReference type="PANTHER" id="PTHR10774:SF190">
    <property type="entry name" value="C2 CALCIUM_LIPID-BINDING ENDONUCLEASE_EXONUCLEASE_PHOSPHATASE-RELATED"/>
    <property type="match status" value="1"/>
</dbReference>
<evidence type="ECO:0000259" key="13">
    <source>
        <dbReference type="PROSITE" id="PS51847"/>
    </source>
</evidence>
<dbReference type="Pfam" id="PF00168">
    <property type="entry name" value="C2"/>
    <property type="match status" value="1"/>
</dbReference>
<evidence type="ECO:0000256" key="12">
    <source>
        <dbReference type="SAM" id="Phobius"/>
    </source>
</evidence>
<dbReference type="EMBL" id="HBEW01006145">
    <property type="protein sequence ID" value="CAD8584967.1"/>
    <property type="molecule type" value="Transcribed_RNA"/>
</dbReference>
<keyword evidence="6" id="KW-0677">Repeat</keyword>
<dbReference type="InterPro" id="IPR035892">
    <property type="entry name" value="C2_domain_sf"/>
</dbReference>
<keyword evidence="8 12" id="KW-1133">Transmembrane helix</keyword>
<evidence type="ECO:0000256" key="8">
    <source>
        <dbReference type="ARBA" id="ARBA00022989"/>
    </source>
</evidence>
<dbReference type="SUPFAM" id="SSF49562">
    <property type="entry name" value="C2 domain (Calcium/lipid-binding domain, CaLB)"/>
    <property type="match status" value="1"/>
</dbReference>
<keyword evidence="9" id="KW-0445">Lipid transport</keyword>
<dbReference type="AlphaFoldDB" id="A0A7S0KKT4"/>
<feature type="transmembrane region" description="Helical" evidence="12">
    <location>
        <begin position="41"/>
        <end position="62"/>
    </location>
</feature>
<evidence type="ECO:0000256" key="3">
    <source>
        <dbReference type="ARBA" id="ARBA00022448"/>
    </source>
</evidence>
<keyword evidence="3" id="KW-0813">Transport</keyword>
<evidence type="ECO:0000256" key="4">
    <source>
        <dbReference type="ARBA" id="ARBA00022692"/>
    </source>
</evidence>
<accession>A0A7S0KKT4</accession>
<comment type="subcellular location">
    <subcellularLocation>
        <location evidence="1">Membrane</location>
        <topology evidence="1">Single-pass membrane protein</topology>
    </subcellularLocation>
</comment>
<dbReference type="Gene3D" id="2.60.40.150">
    <property type="entry name" value="C2 domain"/>
    <property type="match status" value="1"/>
</dbReference>
<sequence length="668" mass="75337">MAARVSSTASADGDAQKNVVRIVILVVTAVRDVVQSAVKQVQVAVFTVLFGFVLGALGALFWRRLSVSKETNRKLRQKQHDATIKAKSWLEEAQKTKLTPVKAPVDGVTFTKEFKALFNAHAPIWTCDPSYSRAHWLNRVIDAAWPFIDTGVSKTVKESVEPILRDSLPSFVKWVGFEKFTLGPRAPTLSGIRTHKSHLENVILDIELTWGSDPDIIVTLYMFGIRFPVKLANLQLKMVLQVTFDPLVDILPCIGALEVCLTDMPEILDFGLFIPPKIDLMSIPGVHGMVRNIVQQSLAPLMLYPYKLHMPIMPNSGIQASSTGMLRVKFISGTGFFKRRNYSKLSRKAGKASGRMTRLLKSDTYFIKFWTRDARQLQTPPRNGDVPNWDGTPDSFVLCDRETTLFMRLVKTGAERVSNYGECQITCGEIADREGPVTLELPFIEPSYYKEECPLEYLIAADGYTYDEIMQRYADIEAWNEKAEQDAVQQRTKYFYRASTAKRSNSKVALPKTINHPTIKVELEYIDTGTPDDVDEEYEQGLITVELVEARNILRVAGNPPNPKVTVRCAKQYFDSTRKIRTSHPKWDNERFVFYNVLADLDTIRIEVTGLNDVKLGYCEIDAKLVRSNVMIRDIFPLQGVDKGAVLLVLTYAPMASKQVLTRQASTM</sequence>
<dbReference type="InterPro" id="IPR045050">
    <property type="entry name" value="Synaptotagmin_plant"/>
</dbReference>
<dbReference type="CDD" id="cd21677">
    <property type="entry name" value="SMP_SYT"/>
    <property type="match status" value="1"/>
</dbReference>
<evidence type="ECO:0000256" key="1">
    <source>
        <dbReference type="ARBA" id="ARBA00004167"/>
    </source>
</evidence>
<dbReference type="Pfam" id="PF17047">
    <property type="entry name" value="SMP_LBD"/>
    <property type="match status" value="1"/>
</dbReference>
<evidence type="ECO:0000256" key="5">
    <source>
        <dbReference type="ARBA" id="ARBA00022723"/>
    </source>
</evidence>
<keyword evidence="5" id="KW-0479">Metal-binding</keyword>
<evidence type="ECO:0000256" key="6">
    <source>
        <dbReference type="ARBA" id="ARBA00022737"/>
    </source>
</evidence>
<comment type="similarity">
    <text evidence="2">Belongs to the synaptotagmin family.</text>
</comment>
<evidence type="ECO:0000256" key="11">
    <source>
        <dbReference type="ARBA" id="ARBA00023136"/>
    </source>
</evidence>
<dbReference type="InterPro" id="IPR000008">
    <property type="entry name" value="C2_dom"/>
</dbReference>
<dbReference type="GO" id="GO:0046872">
    <property type="term" value="F:metal ion binding"/>
    <property type="evidence" value="ECO:0007669"/>
    <property type="project" value="UniProtKB-KW"/>
</dbReference>
<dbReference type="PANTHER" id="PTHR10774">
    <property type="entry name" value="EXTENDED SYNAPTOTAGMIN-RELATED"/>
    <property type="match status" value="1"/>
</dbReference>
<protein>
    <recommendedName>
        <fullName evidence="13">SMP-LTD domain-containing protein</fullName>
    </recommendedName>
</protein>
<keyword evidence="10" id="KW-0446">Lipid-binding</keyword>
<feature type="domain" description="SMP-LTD" evidence="13">
    <location>
        <begin position="130"/>
        <end position="313"/>
    </location>
</feature>
<keyword evidence="7" id="KW-0106">Calcium</keyword>
<dbReference type="GO" id="GO:0008289">
    <property type="term" value="F:lipid binding"/>
    <property type="evidence" value="ECO:0007669"/>
    <property type="project" value="UniProtKB-KW"/>
</dbReference>
<dbReference type="PROSITE" id="PS51847">
    <property type="entry name" value="SMP"/>
    <property type="match status" value="1"/>
</dbReference>
<evidence type="ECO:0000256" key="10">
    <source>
        <dbReference type="ARBA" id="ARBA00023121"/>
    </source>
</evidence>
<evidence type="ECO:0000256" key="7">
    <source>
        <dbReference type="ARBA" id="ARBA00022837"/>
    </source>
</evidence>
<name>A0A7S0KKT4_9CHLO</name>
<dbReference type="GO" id="GO:0016020">
    <property type="term" value="C:membrane"/>
    <property type="evidence" value="ECO:0007669"/>
    <property type="project" value="UniProtKB-SubCell"/>
</dbReference>
<keyword evidence="4 12" id="KW-0812">Transmembrane</keyword>
<dbReference type="InterPro" id="IPR039010">
    <property type="entry name" value="Synaptotagmin_SMP"/>
</dbReference>
<evidence type="ECO:0000256" key="2">
    <source>
        <dbReference type="ARBA" id="ARBA00006996"/>
    </source>
</evidence>
<dbReference type="SMART" id="SM00239">
    <property type="entry name" value="C2"/>
    <property type="match status" value="1"/>
</dbReference>
<organism evidence="14">
    <name type="scientific">Ostreococcus mediterraneus</name>
    <dbReference type="NCBI Taxonomy" id="1486918"/>
    <lineage>
        <taxon>Eukaryota</taxon>
        <taxon>Viridiplantae</taxon>
        <taxon>Chlorophyta</taxon>
        <taxon>Mamiellophyceae</taxon>
        <taxon>Mamiellales</taxon>
        <taxon>Bathycoccaceae</taxon>
        <taxon>Ostreococcus</taxon>
    </lineage>
</organism>